<reference evidence="2" key="1">
    <citation type="journal article" date="2022" name="Mol. Ecol. Resour.">
        <title>The genomes of chicory, endive, great burdock and yacon provide insights into Asteraceae palaeo-polyploidization history and plant inulin production.</title>
        <authorList>
            <person name="Fan W."/>
            <person name="Wang S."/>
            <person name="Wang H."/>
            <person name="Wang A."/>
            <person name="Jiang F."/>
            <person name="Liu H."/>
            <person name="Zhao H."/>
            <person name="Xu D."/>
            <person name="Zhang Y."/>
        </authorList>
    </citation>
    <scope>NUCLEOTIDE SEQUENCE [LARGE SCALE GENOMIC DNA]</scope>
    <source>
        <strain evidence="2">cv. Yunnan</strain>
    </source>
</reference>
<gene>
    <name evidence="1" type="ORF">L1987_59027</name>
</gene>
<name>A0ACB9D4C8_9ASTR</name>
<protein>
    <submittedName>
        <fullName evidence="1">Uncharacterized protein</fullName>
    </submittedName>
</protein>
<reference evidence="1 2" key="2">
    <citation type="journal article" date="2022" name="Mol. Ecol. Resour.">
        <title>The genomes of chicory, endive, great burdock and yacon provide insights into Asteraceae paleo-polyploidization history and plant inulin production.</title>
        <authorList>
            <person name="Fan W."/>
            <person name="Wang S."/>
            <person name="Wang H."/>
            <person name="Wang A."/>
            <person name="Jiang F."/>
            <person name="Liu H."/>
            <person name="Zhao H."/>
            <person name="Xu D."/>
            <person name="Zhang Y."/>
        </authorList>
    </citation>
    <scope>NUCLEOTIDE SEQUENCE [LARGE SCALE GENOMIC DNA]</scope>
    <source>
        <strain evidence="2">cv. Yunnan</strain>
        <tissue evidence="1">Leaves</tissue>
    </source>
</reference>
<proteinExistence type="predicted"/>
<dbReference type="EMBL" id="CM042037">
    <property type="protein sequence ID" value="KAI3741355.1"/>
    <property type="molecule type" value="Genomic_DNA"/>
</dbReference>
<evidence type="ECO:0000313" key="2">
    <source>
        <dbReference type="Proteomes" id="UP001056120"/>
    </source>
</evidence>
<organism evidence="1 2">
    <name type="scientific">Smallanthus sonchifolius</name>
    <dbReference type="NCBI Taxonomy" id="185202"/>
    <lineage>
        <taxon>Eukaryota</taxon>
        <taxon>Viridiplantae</taxon>
        <taxon>Streptophyta</taxon>
        <taxon>Embryophyta</taxon>
        <taxon>Tracheophyta</taxon>
        <taxon>Spermatophyta</taxon>
        <taxon>Magnoliopsida</taxon>
        <taxon>eudicotyledons</taxon>
        <taxon>Gunneridae</taxon>
        <taxon>Pentapetalae</taxon>
        <taxon>asterids</taxon>
        <taxon>campanulids</taxon>
        <taxon>Asterales</taxon>
        <taxon>Asteraceae</taxon>
        <taxon>Asteroideae</taxon>
        <taxon>Heliantheae alliance</taxon>
        <taxon>Millerieae</taxon>
        <taxon>Smallanthus</taxon>
    </lineage>
</organism>
<keyword evidence="2" id="KW-1185">Reference proteome</keyword>
<evidence type="ECO:0000313" key="1">
    <source>
        <dbReference type="EMBL" id="KAI3741355.1"/>
    </source>
</evidence>
<accession>A0ACB9D4C8</accession>
<comment type="caution">
    <text evidence="1">The sequence shown here is derived from an EMBL/GenBank/DDBJ whole genome shotgun (WGS) entry which is preliminary data.</text>
</comment>
<sequence length="129" mass="14667">MLLPDFSFSNDGRTMPELNDNIPPVNFFDYLRDSMNADLNKLEPKSNSIWQLSNKLWVLFLVTSIDATAGVSGCGCNCRKMKQAGNDYVGKKPSPHPLFRYLYWNSKPSPHPLFQSLYRNSKNGDGYVI</sequence>
<dbReference type="Proteomes" id="UP001056120">
    <property type="component" value="Linkage Group LG20"/>
</dbReference>